<dbReference type="EMBL" id="BAAAQM010000018">
    <property type="protein sequence ID" value="GAA1972401.1"/>
    <property type="molecule type" value="Genomic_DNA"/>
</dbReference>
<keyword evidence="2" id="KW-1185">Reference proteome</keyword>
<proteinExistence type="predicted"/>
<protein>
    <submittedName>
        <fullName evidence="1">Uncharacterized protein</fullName>
    </submittedName>
</protein>
<organism evidence="1 2">
    <name type="scientific">Catenulispora subtropica</name>
    <dbReference type="NCBI Taxonomy" id="450798"/>
    <lineage>
        <taxon>Bacteria</taxon>
        <taxon>Bacillati</taxon>
        <taxon>Actinomycetota</taxon>
        <taxon>Actinomycetes</taxon>
        <taxon>Catenulisporales</taxon>
        <taxon>Catenulisporaceae</taxon>
        <taxon>Catenulispora</taxon>
    </lineage>
</organism>
<comment type="caution">
    <text evidence="1">The sequence shown here is derived from an EMBL/GenBank/DDBJ whole genome shotgun (WGS) entry which is preliminary data.</text>
</comment>
<dbReference type="Proteomes" id="UP001499854">
    <property type="component" value="Unassembled WGS sequence"/>
</dbReference>
<sequence>MRGGVVDELRFELGRHPAHKPYAAQRYLGTAAAVDRHTEDLIRNSGVHISGIEPWPSPHELKRPTRYAMRQVVPTEDSQVMTDSHFEIGATHSESDRTYTLEGNEAPLQAASFVEDVADCHGT</sequence>
<name>A0ABN2RNZ6_9ACTN</name>
<gene>
    <name evidence="1" type="ORF">GCM10009838_34980</name>
</gene>
<accession>A0ABN2RNZ6</accession>
<evidence type="ECO:0000313" key="1">
    <source>
        <dbReference type="EMBL" id="GAA1972401.1"/>
    </source>
</evidence>
<evidence type="ECO:0000313" key="2">
    <source>
        <dbReference type="Proteomes" id="UP001499854"/>
    </source>
</evidence>
<reference evidence="1 2" key="1">
    <citation type="journal article" date="2019" name="Int. J. Syst. Evol. Microbiol.">
        <title>The Global Catalogue of Microorganisms (GCM) 10K type strain sequencing project: providing services to taxonomists for standard genome sequencing and annotation.</title>
        <authorList>
            <consortium name="The Broad Institute Genomics Platform"/>
            <consortium name="The Broad Institute Genome Sequencing Center for Infectious Disease"/>
            <person name="Wu L."/>
            <person name="Ma J."/>
        </authorList>
    </citation>
    <scope>NUCLEOTIDE SEQUENCE [LARGE SCALE GENOMIC DNA]</scope>
    <source>
        <strain evidence="1 2">JCM 16013</strain>
    </source>
</reference>